<gene>
    <name evidence="2" type="ORF">G3O08_16025</name>
</gene>
<keyword evidence="1" id="KW-0472">Membrane</keyword>
<keyword evidence="1" id="KW-1133">Transmembrane helix</keyword>
<feature type="transmembrane region" description="Helical" evidence="1">
    <location>
        <begin position="75"/>
        <end position="92"/>
    </location>
</feature>
<dbReference type="Proteomes" id="UP000486602">
    <property type="component" value="Unassembled WGS sequence"/>
</dbReference>
<evidence type="ECO:0000256" key="1">
    <source>
        <dbReference type="SAM" id="Phobius"/>
    </source>
</evidence>
<accession>A0A7K3WTJ6</accession>
<evidence type="ECO:0000313" key="3">
    <source>
        <dbReference type="Proteomes" id="UP000486602"/>
    </source>
</evidence>
<feature type="transmembrane region" description="Helical" evidence="1">
    <location>
        <begin position="36"/>
        <end position="55"/>
    </location>
</feature>
<protein>
    <submittedName>
        <fullName evidence="2">Uncharacterized protein</fullName>
    </submittedName>
</protein>
<proteinExistence type="predicted"/>
<name>A0A7K3WTJ6_9FLAO</name>
<keyword evidence="3" id="KW-1185">Reference proteome</keyword>
<dbReference type="AlphaFoldDB" id="A0A7K3WTJ6"/>
<feature type="transmembrane region" description="Helical" evidence="1">
    <location>
        <begin position="138"/>
        <end position="156"/>
    </location>
</feature>
<sequence>MILFSLLLDGLLVVAIYSFFAFRYGSKKMHDRTLKIIIGFLPILIFQGTIAVYFATNLDGVQVSSHTLTSIFEHFSLPILIVTLGIIASYLLDAKQLSKLPLSYKSLEQNMIYQALIVSAVGLTAIFALGLAGDANTTIIVTSMAVIRIGLEALLYRKSRVEVN</sequence>
<comment type="caution">
    <text evidence="2">The sequence shown here is derived from an EMBL/GenBank/DDBJ whole genome shotgun (WGS) entry which is preliminary data.</text>
</comment>
<keyword evidence="1" id="KW-0812">Transmembrane</keyword>
<evidence type="ECO:0000313" key="2">
    <source>
        <dbReference type="EMBL" id="NEN25009.1"/>
    </source>
</evidence>
<reference evidence="2 3" key="1">
    <citation type="submission" date="2020-02" db="EMBL/GenBank/DDBJ databases">
        <title>Out from the shadows clarifying the taxonomy of the family Cryomorphaceae and related taxa by utilizing the GTDB taxonomic framework.</title>
        <authorList>
            <person name="Bowman J.P."/>
        </authorList>
    </citation>
    <scope>NUCLEOTIDE SEQUENCE [LARGE SCALE GENOMIC DNA]</scope>
    <source>
        <strain evidence="2 3">QSSC 1-22</strain>
    </source>
</reference>
<feature type="transmembrane region" description="Helical" evidence="1">
    <location>
        <begin position="6"/>
        <end position="24"/>
    </location>
</feature>
<organism evidence="2 3">
    <name type="scientific">Cryomorpha ignava</name>
    <dbReference type="NCBI Taxonomy" id="101383"/>
    <lineage>
        <taxon>Bacteria</taxon>
        <taxon>Pseudomonadati</taxon>
        <taxon>Bacteroidota</taxon>
        <taxon>Flavobacteriia</taxon>
        <taxon>Flavobacteriales</taxon>
        <taxon>Cryomorphaceae</taxon>
        <taxon>Cryomorpha</taxon>
    </lineage>
</organism>
<dbReference type="EMBL" id="JAAGVY010000037">
    <property type="protein sequence ID" value="NEN25009.1"/>
    <property type="molecule type" value="Genomic_DNA"/>
</dbReference>
<feature type="transmembrane region" description="Helical" evidence="1">
    <location>
        <begin position="112"/>
        <end position="132"/>
    </location>
</feature>